<evidence type="ECO:0000256" key="1">
    <source>
        <dbReference type="SAM" id="MobiDB-lite"/>
    </source>
</evidence>
<feature type="region of interest" description="Disordered" evidence="1">
    <location>
        <begin position="72"/>
        <end position="92"/>
    </location>
</feature>
<protein>
    <submittedName>
        <fullName evidence="2">Uncharacterized protein</fullName>
    </submittedName>
</protein>
<dbReference type="AlphaFoldDB" id="A0A7R9I6G0"/>
<sequence>MVATFFNGRRNIVTLDNKPNQSPNTVSGLTWNTTSDSLVLSTDHAGRDCLYLASNQTRLLQSPCSYTDPCQVKKTGNQPHRDTIPASSKPPQTYRRQMETFLLEVVLHVSHSVLRSSDRMKPRSGVWAVMTEFLQEAAITSLSSGSSPLAQILIQTKQHEISFVFSQSSIPPSRSDLGSTYRPVVLHQRHEHVSHIRQHVRVQAEHARLYQIVDERLTIFLDDVPHQLLAQLMVFSFLETT</sequence>
<organism evidence="2">
    <name type="scientific">Timema bartmani</name>
    <dbReference type="NCBI Taxonomy" id="61472"/>
    <lineage>
        <taxon>Eukaryota</taxon>
        <taxon>Metazoa</taxon>
        <taxon>Ecdysozoa</taxon>
        <taxon>Arthropoda</taxon>
        <taxon>Hexapoda</taxon>
        <taxon>Insecta</taxon>
        <taxon>Pterygota</taxon>
        <taxon>Neoptera</taxon>
        <taxon>Polyneoptera</taxon>
        <taxon>Phasmatodea</taxon>
        <taxon>Timematodea</taxon>
        <taxon>Timematoidea</taxon>
        <taxon>Timematidae</taxon>
        <taxon>Timema</taxon>
    </lineage>
</organism>
<proteinExistence type="predicted"/>
<reference evidence="2" key="1">
    <citation type="submission" date="2020-11" db="EMBL/GenBank/DDBJ databases">
        <authorList>
            <person name="Tran Van P."/>
        </authorList>
    </citation>
    <scope>NUCLEOTIDE SEQUENCE</scope>
</reference>
<evidence type="ECO:0000313" key="2">
    <source>
        <dbReference type="EMBL" id="CAD7449239.1"/>
    </source>
</evidence>
<dbReference type="EMBL" id="OD571363">
    <property type="protein sequence ID" value="CAD7449239.1"/>
    <property type="molecule type" value="Genomic_DNA"/>
</dbReference>
<accession>A0A7R9I6G0</accession>
<gene>
    <name evidence="2" type="ORF">TBIB3V08_LOCUS11518</name>
</gene>
<name>A0A7R9I6G0_9NEOP</name>